<proteinExistence type="predicted"/>
<feature type="compositionally biased region" description="Low complexity" evidence="1">
    <location>
        <begin position="1"/>
        <end position="12"/>
    </location>
</feature>
<feature type="compositionally biased region" description="Polar residues" evidence="1">
    <location>
        <begin position="131"/>
        <end position="156"/>
    </location>
</feature>
<keyword evidence="3" id="KW-1185">Reference proteome</keyword>
<feature type="region of interest" description="Disordered" evidence="1">
    <location>
        <begin position="1"/>
        <end position="20"/>
    </location>
</feature>
<protein>
    <submittedName>
        <fullName evidence="2">Uncharacterized protein</fullName>
    </submittedName>
</protein>
<dbReference type="EMBL" id="BGZK01000708">
    <property type="protein sequence ID" value="GBP57112.1"/>
    <property type="molecule type" value="Genomic_DNA"/>
</dbReference>
<name>A0A4C1X2B9_EUMVA</name>
<organism evidence="2 3">
    <name type="scientific">Eumeta variegata</name>
    <name type="common">Bagworm moth</name>
    <name type="synonym">Eumeta japonica</name>
    <dbReference type="NCBI Taxonomy" id="151549"/>
    <lineage>
        <taxon>Eukaryota</taxon>
        <taxon>Metazoa</taxon>
        <taxon>Ecdysozoa</taxon>
        <taxon>Arthropoda</taxon>
        <taxon>Hexapoda</taxon>
        <taxon>Insecta</taxon>
        <taxon>Pterygota</taxon>
        <taxon>Neoptera</taxon>
        <taxon>Endopterygota</taxon>
        <taxon>Lepidoptera</taxon>
        <taxon>Glossata</taxon>
        <taxon>Ditrysia</taxon>
        <taxon>Tineoidea</taxon>
        <taxon>Psychidae</taxon>
        <taxon>Oiketicinae</taxon>
        <taxon>Eumeta</taxon>
    </lineage>
</organism>
<evidence type="ECO:0000313" key="2">
    <source>
        <dbReference type="EMBL" id="GBP57112.1"/>
    </source>
</evidence>
<feature type="region of interest" description="Disordered" evidence="1">
    <location>
        <begin position="104"/>
        <end position="156"/>
    </location>
</feature>
<sequence>MSAGRVAGARSARPPPHWGRGAARLAVCDSVDTVRCPQLVDGDGARGTAQHYEAQRFHSCTHISTHCDNEPGCRWSLTIAVRDRAPRKPDTDFPCIGIEVELRAGTESEIETRPGTKPNVGPGKKQERDQNQNQENTGTRIPTQLTFTQAIPQADS</sequence>
<feature type="compositionally biased region" description="Basic and acidic residues" evidence="1">
    <location>
        <begin position="104"/>
        <end position="114"/>
    </location>
</feature>
<accession>A0A4C1X2B9</accession>
<evidence type="ECO:0000256" key="1">
    <source>
        <dbReference type="SAM" id="MobiDB-lite"/>
    </source>
</evidence>
<dbReference type="Proteomes" id="UP000299102">
    <property type="component" value="Unassembled WGS sequence"/>
</dbReference>
<reference evidence="2 3" key="1">
    <citation type="journal article" date="2019" name="Commun. Biol.">
        <title>The bagworm genome reveals a unique fibroin gene that provides high tensile strength.</title>
        <authorList>
            <person name="Kono N."/>
            <person name="Nakamura H."/>
            <person name="Ohtoshi R."/>
            <person name="Tomita M."/>
            <person name="Numata K."/>
            <person name="Arakawa K."/>
        </authorList>
    </citation>
    <scope>NUCLEOTIDE SEQUENCE [LARGE SCALE GENOMIC DNA]</scope>
</reference>
<comment type="caution">
    <text evidence="2">The sequence shown here is derived from an EMBL/GenBank/DDBJ whole genome shotgun (WGS) entry which is preliminary data.</text>
</comment>
<dbReference type="AlphaFoldDB" id="A0A4C1X2B9"/>
<gene>
    <name evidence="2" type="ORF">EVAR_36780_1</name>
</gene>
<evidence type="ECO:0000313" key="3">
    <source>
        <dbReference type="Proteomes" id="UP000299102"/>
    </source>
</evidence>